<reference evidence="2" key="1">
    <citation type="submission" date="2020-11" db="EMBL/GenBank/DDBJ databases">
        <authorList>
            <person name="Tran Van P."/>
        </authorList>
    </citation>
    <scope>NUCLEOTIDE SEQUENCE</scope>
</reference>
<feature type="region of interest" description="Disordered" evidence="1">
    <location>
        <begin position="1"/>
        <end position="35"/>
    </location>
</feature>
<proteinExistence type="predicted"/>
<protein>
    <submittedName>
        <fullName evidence="2">Uncharacterized protein</fullName>
    </submittedName>
</protein>
<dbReference type="AlphaFoldDB" id="A0A7R9D7M9"/>
<sequence length="126" mass="13461">MDGGKDGNGLEQNGPQDVSLSEDPGNVQPTLGSSLSTKWSNHLNCNVSEAVKPSQISGQTISNVMFQKRSYHLKCNVSEAVKPSQMYVCAPTNRNLASWKTLGVNTSNNNVAIGDSPITNIDDNVP</sequence>
<gene>
    <name evidence="2" type="ORF">TPSB3V08_LOCUS6410</name>
</gene>
<dbReference type="EMBL" id="OD003756">
    <property type="protein sequence ID" value="CAD7408542.1"/>
    <property type="molecule type" value="Genomic_DNA"/>
</dbReference>
<name>A0A7R9D7M9_TIMPO</name>
<evidence type="ECO:0000256" key="1">
    <source>
        <dbReference type="SAM" id="MobiDB-lite"/>
    </source>
</evidence>
<organism evidence="2">
    <name type="scientific">Timema poppense</name>
    <name type="common">Walking stick</name>
    <dbReference type="NCBI Taxonomy" id="170557"/>
    <lineage>
        <taxon>Eukaryota</taxon>
        <taxon>Metazoa</taxon>
        <taxon>Ecdysozoa</taxon>
        <taxon>Arthropoda</taxon>
        <taxon>Hexapoda</taxon>
        <taxon>Insecta</taxon>
        <taxon>Pterygota</taxon>
        <taxon>Neoptera</taxon>
        <taxon>Polyneoptera</taxon>
        <taxon>Phasmatodea</taxon>
        <taxon>Timematodea</taxon>
        <taxon>Timematoidea</taxon>
        <taxon>Timematidae</taxon>
        <taxon>Timema</taxon>
    </lineage>
</organism>
<feature type="compositionally biased region" description="Polar residues" evidence="1">
    <location>
        <begin position="10"/>
        <end position="19"/>
    </location>
</feature>
<accession>A0A7R9D7M9</accession>
<evidence type="ECO:0000313" key="2">
    <source>
        <dbReference type="EMBL" id="CAD7408542.1"/>
    </source>
</evidence>